<keyword evidence="2" id="KW-0812">Transmembrane</keyword>
<evidence type="ECO:0000256" key="1">
    <source>
        <dbReference type="SAM" id="MobiDB-lite"/>
    </source>
</evidence>
<keyword evidence="4" id="KW-1185">Reference proteome</keyword>
<feature type="compositionally biased region" description="Polar residues" evidence="1">
    <location>
        <begin position="136"/>
        <end position="145"/>
    </location>
</feature>
<sequence>MIANTRGGFEVIAEVWRARRKTIASATVIALIAGGTLTVAALHPGFPVSDVDLTSRDVWVTNGSELLGGRLNKQIDELNGSITTASPASDLLQHGDAVFVVDPDNDRLESVDPATTSITSSVDLPPDAEVAYGERSSPSSRTASCGRSPRSATCGSTSCRSLRCSTSAWAGTRSSRRRARSSRCHPTTACSTASRRSPTRP</sequence>
<proteinExistence type="predicted"/>
<comment type="caution">
    <text evidence="3">The sequence shown here is derived from an EMBL/GenBank/DDBJ whole genome shotgun (WGS) entry which is preliminary data.</text>
</comment>
<feature type="compositionally biased region" description="Basic residues" evidence="1">
    <location>
        <begin position="174"/>
        <end position="183"/>
    </location>
</feature>
<feature type="transmembrane region" description="Helical" evidence="2">
    <location>
        <begin position="23"/>
        <end position="46"/>
    </location>
</feature>
<accession>A0ABQ6JTU7</accession>
<dbReference type="EMBL" id="BSVA01000001">
    <property type="protein sequence ID" value="GMA91721.1"/>
    <property type="molecule type" value="Genomic_DNA"/>
</dbReference>
<evidence type="ECO:0000256" key="2">
    <source>
        <dbReference type="SAM" id="Phobius"/>
    </source>
</evidence>
<evidence type="ECO:0000313" key="3">
    <source>
        <dbReference type="EMBL" id="GMA91721.1"/>
    </source>
</evidence>
<dbReference type="RefSeq" id="WP_284300190.1">
    <property type="nucleotide sequence ID" value="NZ_BSVA01000001.1"/>
</dbReference>
<feature type="region of interest" description="Disordered" evidence="1">
    <location>
        <begin position="131"/>
        <end position="201"/>
    </location>
</feature>
<feature type="compositionally biased region" description="Polar residues" evidence="1">
    <location>
        <begin position="184"/>
        <end position="201"/>
    </location>
</feature>
<gene>
    <name evidence="3" type="ORF">GCM10025869_22500</name>
</gene>
<reference evidence="4" key="1">
    <citation type="journal article" date="2019" name="Int. J. Syst. Evol. Microbiol.">
        <title>The Global Catalogue of Microorganisms (GCM) 10K type strain sequencing project: providing services to taxonomists for standard genome sequencing and annotation.</title>
        <authorList>
            <consortium name="The Broad Institute Genomics Platform"/>
            <consortium name="The Broad Institute Genome Sequencing Center for Infectious Disease"/>
            <person name="Wu L."/>
            <person name="Ma J."/>
        </authorList>
    </citation>
    <scope>NUCLEOTIDE SEQUENCE [LARGE SCALE GENOMIC DNA]</scope>
    <source>
        <strain evidence="4">NBRC 108755</strain>
    </source>
</reference>
<feature type="compositionally biased region" description="Low complexity" evidence="1">
    <location>
        <begin position="153"/>
        <end position="173"/>
    </location>
</feature>
<name>A0ABQ6JTU7_9MICO</name>
<protein>
    <submittedName>
        <fullName evidence="3">Uncharacterized protein</fullName>
    </submittedName>
</protein>
<keyword evidence="2" id="KW-0472">Membrane</keyword>
<evidence type="ECO:0000313" key="4">
    <source>
        <dbReference type="Proteomes" id="UP001157069"/>
    </source>
</evidence>
<keyword evidence="2" id="KW-1133">Transmembrane helix</keyword>
<dbReference type="Proteomes" id="UP001157069">
    <property type="component" value="Unassembled WGS sequence"/>
</dbReference>
<organism evidence="3 4">
    <name type="scientific">Homoserinibacter gongjuensis</name>
    <dbReference type="NCBI Taxonomy" id="1162968"/>
    <lineage>
        <taxon>Bacteria</taxon>
        <taxon>Bacillati</taxon>
        <taxon>Actinomycetota</taxon>
        <taxon>Actinomycetes</taxon>
        <taxon>Micrococcales</taxon>
        <taxon>Microbacteriaceae</taxon>
        <taxon>Homoserinibacter</taxon>
    </lineage>
</organism>